<name>A0A8E6EUN8_9BACT</name>
<dbReference type="PANTHER" id="PTHR43289">
    <property type="entry name" value="MITOGEN-ACTIVATED PROTEIN KINASE KINASE KINASE 20-RELATED"/>
    <property type="match status" value="1"/>
</dbReference>
<reference evidence="11" key="1">
    <citation type="submission" date="2021-05" db="EMBL/GenBank/DDBJ databases">
        <title>Complete genome sequence of the cellulolytic planctomycete Telmatocola sphagniphila SP2T and characterization of the first cellulase from planctomycetes.</title>
        <authorList>
            <person name="Rakitin A.L."/>
            <person name="Beletsky A.V."/>
            <person name="Naumoff D.G."/>
            <person name="Kulichevskaya I.S."/>
            <person name="Mardanov A.V."/>
            <person name="Ravin N.V."/>
            <person name="Dedysh S.N."/>
        </authorList>
    </citation>
    <scope>NUCLEOTIDE SEQUENCE</scope>
    <source>
        <strain evidence="11">SP2T</strain>
    </source>
</reference>
<dbReference type="InterPro" id="IPR011990">
    <property type="entry name" value="TPR-like_helical_dom_sf"/>
</dbReference>
<proteinExistence type="predicted"/>
<feature type="compositionally biased region" description="Polar residues" evidence="8">
    <location>
        <begin position="926"/>
        <end position="935"/>
    </location>
</feature>
<dbReference type="KEGG" id="tsph:KIH39_22155"/>
<dbReference type="GO" id="GO:0005524">
    <property type="term" value="F:ATP binding"/>
    <property type="evidence" value="ECO:0007669"/>
    <property type="project" value="UniProtKB-UniRule"/>
</dbReference>
<feature type="region of interest" description="Disordered" evidence="8">
    <location>
        <begin position="916"/>
        <end position="935"/>
    </location>
</feature>
<dbReference type="PROSITE" id="PS50005">
    <property type="entry name" value="TPR"/>
    <property type="match status" value="2"/>
</dbReference>
<feature type="repeat" description="TPR" evidence="5">
    <location>
        <begin position="712"/>
        <end position="745"/>
    </location>
</feature>
<dbReference type="Gene3D" id="1.25.40.10">
    <property type="entry name" value="Tetratricopeptide repeat domain"/>
    <property type="match status" value="2"/>
</dbReference>
<dbReference type="InterPro" id="IPR011009">
    <property type="entry name" value="Kinase-like_dom_sf"/>
</dbReference>
<evidence type="ECO:0000313" key="11">
    <source>
        <dbReference type="EMBL" id="QVL31522.1"/>
    </source>
</evidence>
<keyword evidence="4 6" id="KW-0067">ATP-binding</keyword>
<accession>A0A8E6EUN8</accession>
<sequence length="935" mass="106479">MKDEPTHLLRAVSNPKDTGKVSPAHRVQSAAQFIDMSEILVTSIATYRMEGILGRGGMGTVHKARDLHLDRDVALKVLNFSTAPENPLYPKTNELSTYDRFLQETRIAAQLQHPNIPPVYDSGELPDGRPFLAMKLIRGRNLADLLAERSTPNAFSPRDLGIFEQICQAIAYAHSQNVIHRDLKPSNIMVGAFGEVQVMDWGVSRILSPGQASNPSIELPELPHSEETDPTRSPLDIETYAGSMVGTASFIPPEQARGERDLMDRQSDVFGLGAILAVILTGHPPYIGQEGTQVRFHAMQGRLADCYERLRQSKADPEWIELAIACLQPERAKRPLDAGVVAERVRLIREKSEERARRAEIESAQASVRIREERKRRYMTLILTSSLLVGLLFAGFVYLYLLRLEAEQRQVDQYRLAMEIQQHNTSQAEELRRQEITRNSVKLGLKEVNALEERGAWERARDLLLHQKELVETFYEASLKEEVLKAQVDLNFLREMDEIRLTKYEATFDPVVITEANRNYAEFFRKQQLLSAKKNNIAESAKKLLDSPRKKELIDALLDWMAHERNRNVTTQINQILHLATSAFYRDLNYLNEVQNRNFIAVADQLLQSDAGPSDFIRIAFLFKSHKDQIGFLERALIKFPADFWLQYALADIYILQKNTTRGIGIIRAVLTLRPEAYPAWNTLGKLLMDARDFDLANICFEKAEELGGASARNYFYRGNLHRARGDKETALNWYQRALDLDCTSPAIWAGLGRLEGELKLGDPESCFRTALKFNPKSEEALEFLGNYLFEEGRLEESLVYRKRHAELKPYDSTLLAQYGEVLITLKRFDEATPVVEKAIQQYPRNPLAQNLLGQLLLQKEKPPKQALTHFSLAVALEPLNEKFSADYVTALLSVPDPVGAEREKQRLKQELEKEKQKKLKEMENHLTQPTPSKN</sequence>
<feature type="compositionally biased region" description="Basic and acidic residues" evidence="8">
    <location>
        <begin position="916"/>
        <end position="925"/>
    </location>
</feature>
<feature type="compositionally biased region" description="Basic and acidic residues" evidence="8">
    <location>
        <begin position="221"/>
        <end position="230"/>
    </location>
</feature>
<keyword evidence="9" id="KW-0812">Transmembrane</keyword>
<feature type="binding site" evidence="6">
    <location>
        <position position="76"/>
    </location>
    <ligand>
        <name>ATP</name>
        <dbReference type="ChEBI" id="CHEBI:30616"/>
    </ligand>
</feature>
<evidence type="ECO:0000256" key="6">
    <source>
        <dbReference type="PROSITE-ProRule" id="PRU10141"/>
    </source>
</evidence>
<dbReference type="SMART" id="SM00220">
    <property type="entry name" value="S_TKc"/>
    <property type="match status" value="1"/>
</dbReference>
<dbReference type="RefSeq" id="WP_213495486.1">
    <property type="nucleotide sequence ID" value="NZ_CP074694.1"/>
</dbReference>
<evidence type="ECO:0000256" key="5">
    <source>
        <dbReference type="PROSITE-ProRule" id="PRU00339"/>
    </source>
</evidence>
<feature type="domain" description="Protein kinase" evidence="10">
    <location>
        <begin position="47"/>
        <end position="347"/>
    </location>
</feature>
<organism evidence="11 12">
    <name type="scientific">Telmatocola sphagniphila</name>
    <dbReference type="NCBI Taxonomy" id="1123043"/>
    <lineage>
        <taxon>Bacteria</taxon>
        <taxon>Pseudomonadati</taxon>
        <taxon>Planctomycetota</taxon>
        <taxon>Planctomycetia</taxon>
        <taxon>Gemmatales</taxon>
        <taxon>Gemmataceae</taxon>
    </lineage>
</organism>
<dbReference type="CDD" id="cd14014">
    <property type="entry name" value="STKc_PknB_like"/>
    <property type="match status" value="1"/>
</dbReference>
<evidence type="ECO:0000256" key="1">
    <source>
        <dbReference type="ARBA" id="ARBA00022679"/>
    </source>
</evidence>
<feature type="region of interest" description="Disordered" evidence="8">
    <location>
        <begin position="212"/>
        <end position="232"/>
    </location>
</feature>
<keyword evidence="7" id="KW-0175">Coiled coil</keyword>
<dbReference type="Pfam" id="PF00069">
    <property type="entry name" value="Pkinase"/>
    <property type="match status" value="1"/>
</dbReference>
<feature type="region of interest" description="Disordered" evidence="8">
    <location>
        <begin position="1"/>
        <end position="23"/>
    </location>
</feature>
<dbReference type="InterPro" id="IPR019734">
    <property type="entry name" value="TPR_rpt"/>
</dbReference>
<dbReference type="EMBL" id="CP074694">
    <property type="protein sequence ID" value="QVL31522.1"/>
    <property type="molecule type" value="Genomic_DNA"/>
</dbReference>
<evidence type="ECO:0000259" key="10">
    <source>
        <dbReference type="PROSITE" id="PS50011"/>
    </source>
</evidence>
<evidence type="ECO:0000256" key="8">
    <source>
        <dbReference type="SAM" id="MobiDB-lite"/>
    </source>
</evidence>
<dbReference type="PROSITE" id="PS00108">
    <property type="entry name" value="PROTEIN_KINASE_ST"/>
    <property type="match status" value="1"/>
</dbReference>
<dbReference type="SMART" id="SM00028">
    <property type="entry name" value="TPR"/>
    <property type="match status" value="6"/>
</dbReference>
<dbReference type="GO" id="GO:0004674">
    <property type="term" value="F:protein serine/threonine kinase activity"/>
    <property type="evidence" value="ECO:0007669"/>
    <property type="project" value="TreeGrafter"/>
</dbReference>
<dbReference type="SUPFAM" id="SSF48452">
    <property type="entry name" value="TPR-like"/>
    <property type="match status" value="1"/>
</dbReference>
<dbReference type="AlphaFoldDB" id="A0A8E6EUN8"/>
<dbReference type="SUPFAM" id="SSF56112">
    <property type="entry name" value="Protein kinase-like (PK-like)"/>
    <property type="match status" value="1"/>
</dbReference>
<evidence type="ECO:0000256" key="9">
    <source>
        <dbReference type="SAM" id="Phobius"/>
    </source>
</evidence>
<dbReference type="PROSITE" id="PS00107">
    <property type="entry name" value="PROTEIN_KINASE_ATP"/>
    <property type="match status" value="1"/>
</dbReference>
<evidence type="ECO:0000256" key="4">
    <source>
        <dbReference type="ARBA" id="ARBA00022840"/>
    </source>
</evidence>
<dbReference type="PROSITE" id="PS50011">
    <property type="entry name" value="PROTEIN_KINASE_DOM"/>
    <property type="match status" value="1"/>
</dbReference>
<feature type="coiled-coil region" evidence="7">
    <location>
        <begin position="342"/>
        <end position="376"/>
    </location>
</feature>
<keyword evidence="5" id="KW-0802">TPR repeat</keyword>
<evidence type="ECO:0000256" key="2">
    <source>
        <dbReference type="ARBA" id="ARBA00022741"/>
    </source>
</evidence>
<dbReference type="InterPro" id="IPR000719">
    <property type="entry name" value="Prot_kinase_dom"/>
</dbReference>
<evidence type="ECO:0000256" key="3">
    <source>
        <dbReference type="ARBA" id="ARBA00022777"/>
    </source>
</evidence>
<keyword evidence="12" id="KW-1185">Reference proteome</keyword>
<dbReference type="Gene3D" id="1.10.510.10">
    <property type="entry name" value="Transferase(Phosphotransferase) domain 1"/>
    <property type="match status" value="1"/>
</dbReference>
<dbReference type="InterPro" id="IPR017441">
    <property type="entry name" value="Protein_kinase_ATP_BS"/>
</dbReference>
<keyword evidence="2 6" id="KW-0547">Nucleotide-binding</keyword>
<keyword evidence="9" id="KW-0472">Membrane</keyword>
<keyword evidence="1" id="KW-0808">Transferase</keyword>
<dbReference type="PANTHER" id="PTHR43289:SF6">
    <property type="entry name" value="SERINE_THREONINE-PROTEIN KINASE NEKL-3"/>
    <property type="match status" value="1"/>
</dbReference>
<keyword evidence="9" id="KW-1133">Transmembrane helix</keyword>
<keyword evidence="3 11" id="KW-0418">Kinase</keyword>
<evidence type="ECO:0000313" key="12">
    <source>
        <dbReference type="Proteomes" id="UP000676194"/>
    </source>
</evidence>
<feature type="repeat" description="TPR" evidence="5">
    <location>
        <begin position="813"/>
        <end position="846"/>
    </location>
</feature>
<feature type="transmembrane region" description="Helical" evidence="9">
    <location>
        <begin position="378"/>
        <end position="401"/>
    </location>
</feature>
<dbReference type="Proteomes" id="UP000676194">
    <property type="component" value="Chromosome"/>
</dbReference>
<dbReference type="Pfam" id="PF13432">
    <property type="entry name" value="TPR_16"/>
    <property type="match status" value="2"/>
</dbReference>
<gene>
    <name evidence="11" type="ORF">KIH39_22155</name>
</gene>
<protein>
    <submittedName>
        <fullName evidence="11">Protein kinase</fullName>
    </submittedName>
</protein>
<dbReference type="InterPro" id="IPR008271">
    <property type="entry name" value="Ser/Thr_kinase_AS"/>
</dbReference>
<dbReference type="Gene3D" id="3.30.200.20">
    <property type="entry name" value="Phosphorylase Kinase, domain 1"/>
    <property type="match status" value="1"/>
</dbReference>
<evidence type="ECO:0000256" key="7">
    <source>
        <dbReference type="SAM" id="Coils"/>
    </source>
</evidence>